<dbReference type="Proteomes" id="UP000198539">
    <property type="component" value="Unassembled WGS sequence"/>
</dbReference>
<feature type="transmembrane region" description="Helical" evidence="1">
    <location>
        <begin position="12"/>
        <end position="30"/>
    </location>
</feature>
<proteinExistence type="predicted"/>
<keyword evidence="1" id="KW-0812">Transmembrane</keyword>
<organism evidence="2 3">
    <name type="scientific">Roseicitreum antarcticum</name>
    <dbReference type="NCBI Taxonomy" id="564137"/>
    <lineage>
        <taxon>Bacteria</taxon>
        <taxon>Pseudomonadati</taxon>
        <taxon>Pseudomonadota</taxon>
        <taxon>Alphaproteobacteria</taxon>
        <taxon>Rhodobacterales</taxon>
        <taxon>Paracoccaceae</taxon>
        <taxon>Roseicitreum</taxon>
    </lineage>
</organism>
<protein>
    <submittedName>
        <fullName evidence="2">Uncharacterized protein</fullName>
    </submittedName>
</protein>
<dbReference type="RefSeq" id="WP_092886473.1">
    <property type="nucleotide sequence ID" value="NZ_FNOM01000003.1"/>
</dbReference>
<keyword evidence="3" id="KW-1185">Reference proteome</keyword>
<dbReference type="AlphaFoldDB" id="A0A1H2VJT6"/>
<reference evidence="2 3" key="1">
    <citation type="submission" date="2016-10" db="EMBL/GenBank/DDBJ databases">
        <authorList>
            <person name="de Groot N.N."/>
        </authorList>
    </citation>
    <scope>NUCLEOTIDE SEQUENCE [LARGE SCALE GENOMIC DNA]</scope>
    <source>
        <strain evidence="2 3">CGMCC 1.8894</strain>
    </source>
</reference>
<accession>A0A1H2VJT6</accession>
<sequence length="118" mass="12863">MTFHDQLRSTFRLGSAILLGSALFAAAVYGANVAGYAALSDVFSIITLIVFGVAFVTLVAGLVGRSAHRWVWFNVISRSKRVIFGRTAAQRLLASPASPVLRFWLHIDRDGQDRDGLV</sequence>
<evidence type="ECO:0000256" key="1">
    <source>
        <dbReference type="SAM" id="Phobius"/>
    </source>
</evidence>
<keyword evidence="1" id="KW-1133">Transmembrane helix</keyword>
<evidence type="ECO:0000313" key="3">
    <source>
        <dbReference type="Proteomes" id="UP000198539"/>
    </source>
</evidence>
<gene>
    <name evidence="2" type="ORF">SAMN04488238_10391</name>
</gene>
<feature type="transmembrane region" description="Helical" evidence="1">
    <location>
        <begin position="42"/>
        <end position="63"/>
    </location>
</feature>
<dbReference type="EMBL" id="FNOM01000003">
    <property type="protein sequence ID" value="SDW68490.1"/>
    <property type="molecule type" value="Genomic_DNA"/>
</dbReference>
<evidence type="ECO:0000313" key="2">
    <source>
        <dbReference type="EMBL" id="SDW68490.1"/>
    </source>
</evidence>
<keyword evidence="1" id="KW-0472">Membrane</keyword>
<dbReference type="OrthoDB" id="1223552at2"/>
<name>A0A1H2VJT6_9RHOB</name>